<evidence type="ECO:0000313" key="6">
    <source>
        <dbReference type="EMBL" id="AIF68335.1"/>
    </source>
</evidence>
<dbReference type="FunFam" id="3.90.1180.10:FF:000001">
    <property type="entry name" value="50S ribosomal protein L13"/>
    <property type="match status" value="1"/>
</dbReference>
<keyword evidence="3 5" id="KW-0687">Ribonucleoprotein</keyword>
<evidence type="ECO:0000256" key="3">
    <source>
        <dbReference type="ARBA" id="ARBA00023274"/>
    </source>
</evidence>
<dbReference type="EMBL" id="FOCD01000008">
    <property type="protein sequence ID" value="SEO16982.1"/>
    <property type="molecule type" value="Genomic_DNA"/>
</dbReference>
<comment type="subunit">
    <text evidence="5">Part of the 50S ribosomal subunit.</text>
</comment>
<dbReference type="GO" id="GO:0003735">
    <property type="term" value="F:structural constituent of ribosome"/>
    <property type="evidence" value="ECO:0007669"/>
    <property type="project" value="InterPro"/>
</dbReference>
<dbReference type="PIRSF" id="PIRSF002181">
    <property type="entry name" value="Ribosomal_L13"/>
    <property type="match status" value="1"/>
</dbReference>
<dbReference type="GeneID" id="34222919"/>
<dbReference type="InterPro" id="IPR005823">
    <property type="entry name" value="Ribosomal_uL13_bac-type"/>
</dbReference>
<evidence type="ECO:0000256" key="2">
    <source>
        <dbReference type="ARBA" id="ARBA00022980"/>
    </source>
</evidence>
<dbReference type="EMBL" id="CP008876">
    <property type="protein sequence ID" value="AIF68335.1"/>
    <property type="molecule type" value="Genomic_DNA"/>
</dbReference>
<dbReference type="HOGENOM" id="CLU_082184_2_2_9"/>
<dbReference type="Proteomes" id="UP000199735">
    <property type="component" value="Unassembled WGS sequence"/>
</dbReference>
<reference evidence="7 9" key="2">
    <citation type="submission" date="2016-10" db="EMBL/GenBank/DDBJ databases">
        <authorList>
            <person name="Varghese N."/>
            <person name="Submissions S."/>
        </authorList>
    </citation>
    <scope>NUCLEOTIDE SEQUENCE [LARGE SCALE GENOMIC DNA]</scope>
    <source>
        <strain evidence="7 9">DSM 21619</strain>
    </source>
</reference>
<dbReference type="PANTHER" id="PTHR11545:SF2">
    <property type="entry name" value="LARGE RIBOSOMAL SUBUNIT PROTEIN UL13M"/>
    <property type="match status" value="1"/>
</dbReference>
<evidence type="ECO:0000313" key="9">
    <source>
        <dbReference type="Proteomes" id="UP000199735"/>
    </source>
</evidence>
<dbReference type="Pfam" id="PF00572">
    <property type="entry name" value="Ribosomal_L13"/>
    <property type="match status" value="1"/>
</dbReference>
<organism evidence="6 8">
    <name type="scientific">Terribacillus saccharophilus</name>
    <dbReference type="NCBI Taxonomy" id="361277"/>
    <lineage>
        <taxon>Bacteria</taxon>
        <taxon>Bacillati</taxon>
        <taxon>Bacillota</taxon>
        <taxon>Bacilli</taxon>
        <taxon>Bacillales</taxon>
        <taxon>Bacillaceae</taxon>
        <taxon>Terribacillus</taxon>
    </lineage>
</organism>
<name>A0A075LNP7_9BACI</name>
<reference evidence="6 8" key="1">
    <citation type="submission" date="2014-07" db="EMBL/GenBank/DDBJ databases">
        <title>Complete genome sequence of a moderately halophilic bacterium Terribacillus aidingensis MP602, isolated from Cryptomeria fortunei in Tianmu mountain in China.</title>
        <authorList>
            <person name="Wang Y."/>
            <person name="Lu P."/>
            <person name="Zhang L."/>
        </authorList>
    </citation>
    <scope>NUCLEOTIDE SEQUENCE [LARGE SCALE GENOMIC DNA]</scope>
    <source>
        <strain evidence="6 8">MP602</strain>
    </source>
</reference>
<dbReference type="GO" id="GO:0022625">
    <property type="term" value="C:cytosolic large ribosomal subunit"/>
    <property type="evidence" value="ECO:0007669"/>
    <property type="project" value="TreeGrafter"/>
</dbReference>
<evidence type="ECO:0000313" key="7">
    <source>
        <dbReference type="EMBL" id="SEO16982.1"/>
    </source>
</evidence>
<dbReference type="SUPFAM" id="SSF52161">
    <property type="entry name" value="Ribosomal protein L13"/>
    <property type="match status" value="1"/>
</dbReference>
<proteinExistence type="inferred from homology"/>
<dbReference type="GO" id="GO:0017148">
    <property type="term" value="P:negative regulation of translation"/>
    <property type="evidence" value="ECO:0007669"/>
    <property type="project" value="TreeGrafter"/>
</dbReference>
<accession>A0A075LNP7</accession>
<evidence type="ECO:0000256" key="1">
    <source>
        <dbReference type="ARBA" id="ARBA00006227"/>
    </source>
</evidence>
<evidence type="ECO:0000256" key="5">
    <source>
        <dbReference type="HAMAP-Rule" id="MF_01366"/>
    </source>
</evidence>
<dbReference type="GO" id="GO:0003729">
    <property type="term" value="F:mRNA binding"/>
    <property type="evidence" value="ECO:0007669"/>
    <property type="project" value="TreeGrafter"/>
</dbReference>
<dbReference type="OrthoDB" id="9801330at2"/>
<dbReference type="PANTHER" id="PTHR11545">
    <property type="entry name" value="RIBOSOMAL PROTEIN L13"/>
    <property type="match status" value="1"/>
</dbReference>
<dbReference type="CDD" id="cd00392">
    <property type="entry name" value="Ribosomal_L13"/>
    <property type="match status" value="1"/>
</dbReference>
<dbReference type="RefSeq" id="WP_038565265.1">
    <property type="nucleotide sequence ID" value="NZ_CP008876.1"/>
</dbReference>
<dbReference type="AlphaFoldDB" id="A0A075LNP7"/>
<dbReference type="NCBIfam" id="TIGR01066">
    <property type="entry name" value="rplM_bact"/>
    <property type="match status" value="1"/>
</dbReference>
<protein>
    <recommendedName>
        <fullName evidence="4 5">Large ribosomal subunit protein uL13</fullName>
    </recommendedName>
</protein>
<gene>
    <name evidence="5" type="primary">rplM</name>
    <name evidence="6" type="ORF">GZ22_17960</name>
    <name evidence="7" type="ORF">SAMN04489762_3631</name>
</gene>
<dbReference type="Gene3D" id="3.90.1180.10">
    <property type="entry name" value="Ribosomal protein L13"/>
    <property type="match status" value="1"/>
</dbReference>
<dbReference type="InterPro" id="IPR005822">
    <property type="entry name" value="Ribosomal_uL13"/>
</dbReference>
<accession>A0AAX2EKB3</accession>
<comment type="function">
    <text evidence="5">This protein is one of the early assembly proteins of the 50S ribosomal subunit, although it is not seen to bind rRNA by itself. It is important during the early stages of 50S assembly.</text>
</comment>
<sequence>MRTTFMANESNIERKWLVVDAEGQTLGRLASEVAAILRGKHKPTYTPHADTGDNVIIINAEKIELTGNKLADKIYYRHSNHPGGLKQRTADEMRTKYPEQMLELAVKGMLPKGPLARKMIKKLHVYRGAEHKHQAQQPEVYTLRG</sequence>
<dbReference type="InterPro" id="IPR036899">
    <property type="entry name" value="Ribosomal_uL13_sf"/>
</dbReference>
<dbReference type="KEGG" id="tap:GZ22_17960"/>
<dbReference type="GO" id="GO:0006412">
    <property type="term" value="P:translation"/>
    <property type="evidence" value="ECO:0007669"/>
    <property type="project" value="UniProtKB-UniRule"/>
</dbReference>
<comment type="similarity">
    <text evidence="1 5">Belongs to the universal ribosomal protein uL13 family.</text>
</comment>
<evidence type="ECO:0000313" key="8">
    <source>
        <dbReference type="Proteomes" id="UP000027980"/>
    </source>
</evidence>
<dbReference type="HAMAP" id="MF_01366">
    <property type="entry name" value="Ribosomal_uL13"/>
    <property type="match status" value="1"/>
</dbReference>
<evidence type="ECO:0000256" key="4">
    <source>
        <dbReference type="ARBA" id="ARBA00035201"/>
    </source>
</evidence>
<keyword evidence="2 5" id="KW-0689">Ribosomal protein</keyword>
<dbReference type="Proteomes" id="UP000027980">
    <property type="component" value="Chromosome"/>
</dbReference>